<evidence type="ECO:0000259" key="4">
    <source>
        <dbReference type="PROSITE" id="PS50110"/>
    </source>
</evidence>
<reference evidence="5 6" key="1">
    <citation type="submission" date="2020-08" db="EMBL/GenBank/DDBJ databases">
        <title>The Agave Microbiome: Exploring the role of microbial communities in plant adaptations to desert environments.</title>
        <authorList>
            <person name="Partida-Martinez L.P."/>
        </authorList>
    </citation>
    <scope>NUCLEOTIDE SEQUENCE [LARGE SCALE GENOMIC DNA]</scope>
    <source>
        <strain evidence="5 6">AS2.23</strain>
    </source>
</reference>
<proteinExistence type="predicted"/>
<dbReference type="PANTHER" id="PTHR44591:SF25">
    <property type="entry name" value="CHEMOTAXIS TWO-COMPONENT RESPONSE REGULATOR"/>
    <property type="match status" value="1"/>
</dbReference>
<dbReference type="Pfam" id="PF00072">
    <property type="entry name" value="Response_reg"/>
    <property type="match status" value="1"/>
</dbReference>
<dbReference type="PROSITE" id="PS50110">
    <property type="entry name" value="RESPONSE_REGULATORY"/>
    <property type="match status" value="1"/>
</dbReference>
<dbReference type="SUPFAM" id="SSF52172">
    <property type="entry name" value="CheY-like"/>
    <property type="match status" value="1"/>
</dbReference>
<feature type="region of interest" description="Disordered" evidence="3">
    <location>
        <begin position="1"/>
        <end position="20"/>
    </location>
</feature>
<dbReference type="PANTHER" id="PTHR44591">
    <property type="entry name" value="STRESS RESPONSE REGULATOR PROTEIN 1"/>
    <property type="match status" value="1"/>
</dbReference>
<feature type="modified residue" description="4-aspartylphosphate" evidence="2">
    <location>
        <position position="71"/>
    </location>
</feature>
<name>A0A7W4TII8_KINRA</name>
<dbReference type="EMBL" id="JACHVY010000001">
    <property type="protein sequence ID" value="MBB2899545.1"/>
    <property type="molecule type" value="Genomic_DNA"/>
</dbReference>
<organism evidence="5 6">
    <name type="scientific">Kineococcus radiotolerans</name>
    <dbReference type="NCBI Taxonomy" id="131568"/>
    <lineage>
        <taxon>Bacteria</taxon>
        <taxon>Bacillati</taxon>
        <taxon>Actinomycetota</taxon>
        <taxon>Actinomycetes</taxon>
        <taxon>Kineosporiales</taxon>
        <taxon>Kineosporiaceae</taxon>
        <taxon>Kineococcus</taxon>
    </lineage>
</organism>
<dbReference type="InterPro" id="IPR011006">
    <property type="entry name" value="CheY-like_superfamily"/>
</dbReference>
<accession>A0A7W4TII8</accession>
<dbReference type="SMART" id="SM00448">
    <property type="entry name" value="REC"/>
    <property type="match status" value="1"/>
</dbReference>
<comment type="caution">
    <text evidence="5">The sequence shown here is derived from an EMBL/GenBank/DDBJ whole genome shotgun (WGS) entry which is preliminary data.</text>
</comment>
<evidence type="ECO:0000256" key="3">
    <source>
        <dbReference type="SAM" id="MobiDB-lite"/>
    </source>
</evidence>
<protein>
    <submittedName>
        <fullName evidence="5">Two-component system chemotaxis response regulator CheY</fullName>
    </submittedName>
</protein>
<reference evidence="5 6" key="2">
    <citation type="submission" date="2020-08" db="EMBL/GenBank/DDBJ databases">
        <authorList>
            <person name="Partida-Martinez L."/>
            <person name="Huntemann M."/>
            <person name="Clum A."/>
            <person name="Wang J."/>
            <person name="Palaniappan K."/>
            <person name="Ritter S."/>
            <person name="Chen I.-M."/>
            <person name="Stamatis D."/>
            <person name="Reddy T."/>
            <person name="O'Malley R."/>
            <person name="Daum C."/>
            <person name="Shapiro N."/>
            <person name="Ivanova N."/>
            <person name="Kyrpides N."/>
            <person name="Woyke T."/>
        </authorList>
    </citation>
    <scope>NUCLEOTIDE SEQUENCE [LARGE SCALE GENOMIC DNA]</scope>
    <source>
        <strain evidence="5 6">AS2.23</strain>
    </source>
</reference>
<evidence type="ECO:0000313" key="6">
    <source>
        <dbReference type="Proteomes" id="UP000533269"/>
    </source>
</evidence>
<dbReference type="InterPro" id="IPR050595">
    <property type="entry name" value="Bact_response_regulator"/>
</dbReference>
<dbReference type="AlphaFoldDB" id="A0A7W4TII8"/>
<evidence type="ECO:0000256" key="1">
    <source>
        <dbReference type="ARBA" id="ARBA00022553"/>
    </source>
</evidence>
<dbReference type="InterPro" id="IPR001789">
    <property type="entry name" value="Sig_transdc_resp-reg_receiver"/>
</dbReference>
<keyword evidence="1 2" id="KW-0597">Phosphoprotein</keyword>
<feature type="domain" description="Response regulatory" evidence="4">
    <location>
        <begin position="22"/>
        <end position="138"/>
    </location>
</feature>
<dbReference type="RefSeq" id="WP_183390166.1">
    <property type="nucleotide sequence ID" value="NZ_JACHVY010000001.1"/>
</dbReference>
<dbReference type="Proteomes" id="UP000533269">
    <property type="component" value="Unassembled WGS sequence"/>
</dbReference>
<evidence type="ECO:0000256" key="2">
    <source>
        <dbReference type="PROSITE-ProRule" id="PRU00169"/>
    </source>
</evidence>
<evidence type="ECO:0000313" key="5">
    <source>
        <dbReference type="EMBL" id="MBB2899545.1"/>
    </source>
</evidence>
<dbReference type="GO" id="GO:0000160">
    <property type="term" value="P:phosphorelay signal transduction system"/>
    <property type="evidence" value="ECO:0007669"/>
    <property type="project" value="InterPro"/>
</dbReference>
<dbReference type="Gene3D" id="3.40.50.2300">
    <property type="match status" value="1"/>
</dbReference>
<gene>
    <name evidence="5" type="ORF">FHR75_000333</name>
</gene>
<sequence length="153" mass="16069">MNPLTETPGHTPGDGAEPSRGLALVVDDAPTVRMYHGGVLRAAGFTVEEAANGLEALEMLLAQRYDLVVTDVNMPLMDGFTLVRRLRAEALGRSVPVITISTESQESDADAGYAAGANLYLVKPVAPDLLTRVADLFTAPLPSSQSSSTGSRS</sequence>